<dbReference type="Gene3D" id="3.80.10.10">
    <property type="entry name" value="Ribonuclease Inhibitor"/>
    <property type="match status" value="1"/>
</dbReference>
<feature type="chain" id="PRO_5043776108" description="NACHT domain-containing protein" evidence="5">
    <location>
        <begin position="21"/>
        <end position="1048"/>
    </location>
</feature>
<evidence type="ECO:0000313" key="8">
    <source>
        <dbReference type="Proteomes" id="UP001066276"/>
    </source>
</evidence>
<dbReference type="PROSITE" id="PS50837">
    <property type="entry name" value="NACHT"/>
    <property type="match status" value="1"/>
</dbReference>
<reference evidence="7" key="1">
    <citation type="journal article" date="2022" name="bioRxiv">
        <title>Sequencing and chromosome-scale assembly of the giantPleurodeles waltlgenome.</title>
        <authorList>
            <person name="Brown T."/>
            <person name="Elewa A."/>
            <person name="Iarovenko S."/>
            <person name="Subramanian E."/>
            <person name="Araus A.J."/>
            <person name="Petzold A."/>
            <person name="Susuki M."/>
            <person name="Suzuki K.-i.T."/>
            <person name="Hayashi T."/>
            <person name="Toyoda A."/>
            <person name="Oliveira C."/>
            <person name="Osipova E."/>
            <person name="Leigh N.D."/>
            <person name="Simon A."/>
            <person name="Yun M.H."/>
        </authorList>
    </citation>
    <scope>NUCLEOTIDE SEQUENCE</scope>
    <source>
        <strain evidence="7">20211129_DDA</strain>
        <tissue evidence="7">Liver</tissue>
    </source>
</reference>
<keyword evidence="3" id="KW-0547">Nucleotide-binding</keyword>
<evidence type="ECO:0000256" key="5">
    <source>
        <dbReference type="SAM" id="SignalP"/>
    </source>
</evidence>
<dbReference type="InterPro" id="IPR007111">
    <property type="entry name" value="NACHT_NTPase"/>
</dbReference>
<dbReference type="SUPFAM" id="SSF52540">
    <property type="entry name" value="P-loop containing nucleoside triphosphate hydrolases"/>
    <property type="match status" value="1"/>
</dbReference>
<protein>
    <recommendedName>
        <fullName evidence="6">NACHT domain-containing protein</fullName>
    </recommendedName>
</protein>
<evidence type="ECO:0000256" key="4">
    <source>
        <dbReference type="ARBA" id="ARBA00022840"/>
    </source>
</evidence>
<keyword evidence="8" id="KW-1185">Reference proteome</keyword>
<name>A0AAV7UM52_PLEWA</name>
<dbReference type="InterPro" id="IPR001611">
    <property type="entry name" value="Leu-rich_rpt"/>
</dbReference>
<evidence type="ECO:0000256" key="2">
    <source>
        <dbReference type="ARBA" id="ARBA00022737"/>
    </source>
</evidence>
<dbReference type="Gene3D" id="3.40.50.300">
    <property type="entry name" value="P-loop containing nucleotide triphosphate hydrolases"/>
    <property type="match status" value="1"/>
</dbReference>
<sequence length="1048" mass="118387">MALLHVSVEVIAGWSQLVVGSVICCRVEQALMLRTGRKLVKAAAGRQAGEPRCSPGPAGEPPESKLHIIMLVRRCCWRFHVLDPAVGVRCFPGVCHQRGRAMDHEPGKMSVQKRGQCGLTSTLPGTFFSLRQTALNPRRRWERIWHPGLDWFGQMCRTLTTGDPITLHKRRLAEWLGHLPTEEKHYGPSFSLGALHVDPVIREGFRQENMKHLTFQNRLEQCGCQRIIGIKNLFDSDASGQFVKNVVLYGTVGTGKSTLIKKLIMDWCHGGLTQFDLLVPFSCEDLSQNSVPVSLKRLISKKYRDLGVVLPRLGSSDFKVLFVFNGLEWLNLDFRLAGAELCSDLDEPLTPATILVNLIRGYMLPEASIIMTTRPSALGRIPVKFVGRYAQICGFSDTDLQKMYFQMRLSGLPDDAGEMSNILEMLSRNLENQNQLATACFLPSYCWLTCATLHFLYTTKPDLLNQSLTGIYTSFLRLNFSGEVLDITDPSRISMMHYVAKTLGKLAYEGYKKRQTCFSEEDLQRCFEVEMKSEEELNLLTVFQRDVFRFFLSPCLEPGKEQMFVFTISAMQEYLAALFVVMGEHRSALQRIGSEVSETIGKVSEDLTTILNIMAKFLPIRIFALFNLVKIFPRLYGKISGKSQDGIAQTMAVEMFREEDSFNDDVLDQINSSILGKEGPMLHPDAQVQENEAFELFPIFIGGLLAQHNRALLDQLGCSIKNFAAFEITKGMKKHLLKSTLKKQPPSEMMDFLVLLYEFQNERFTAEVVRSVKVLDLSTVKMTPLKCHILARVMSTSGHPVTALDLTSCHIDPGSISTLAPIFRRCESLDLQMNSLGPEACRDLRDMLLDKNCAVKTLRLCNNPIMKDGVVFIGEALSDNESLTHLSLLHTSIGDSGVRILAEHLEKNTCLKELNLAYNSITDDAAVALVDVAKRHPTMQKVHLYFNNISEEGRRLLHELRRSRDGVEVLVSLAEGTDVSQHWSLILNVVTKNVKGWDHERIQRHLQLLLEDLQCSRRQTNNPWKKVKFLRVENKVEKVLQKIQEESL</sequence>
<dbReference type="Pfam" id="PF21402">
    <property type="entry name" value="NLRX1_C"/>
    <property type="match status" value="1"/>
</dbReference>
<keyword evidence="2" id="KW-0677">Repeat</keyword>
<dbReference type="SMART" id="SM00368">
    <property type="entry name" value="LRR_RI"/>
    <property type="match status" value="4"/>
</dbReference>
<dbReference type="Pfam" id="PF05729">
    <property type="entry name" value="NACHT"/>
    <property type="match status" value="1"/>
</dbReference>
<proteinExistence type="predicted"/>
<evidence type="ECO:0000313" key="7">
    <source>
        <dbReference type="EMBL" id="KAJ1189882.1"/>
    </source>
</evidence>
<comment type="caution">
    <text evidence="7">The sequence shown here is derived from an EMBL/GenBank/DDBJ whole genome shotgun (WGS) entry which is preliminary data.</text>
</comment>
<feature type="domain" description="NACHT" evidence="6">
    <location>
        <begin position="244"/>
        <end position="377"/>
    </location>
</feature>
<evidence type="ECO:0000259" key="6">
    <source>
        <dbReference type="PROSITE" id="PS50837"/>
    </source>
</evidence>
<dbReference type="InterPro" id="IPR051261">
    <property type="entry name" value="NLR"/>
</dbReference>
<dbReference type="InterPro" id="IPR027417">
    <property type="entry name" value="P-loop_NTPase"/>
</dbReference>
<dbReference type="Pfam" id="PF13516">
    <property type="entry name" value="LRR_6"/>
    <property type="match status" value="1"/>
</dbReference>
<feature type="signal peptide" evidence="5">
    <location>
        <begin position="1"/>
        <end position="20"/>
    </location>
</feature>
<dbReference type="InterPro" id="IPR048900">
    <property type="entry name" value="NLRX1_C"/>
</dbReference>
<dbReference type="PANTHER" id="PTHR24106">
    <property type="entry name" value="NACHT, LRR AND CARD DOMAINS-CONTAINING"/>
    <property type="match status" value="1"/>
</dbReference>
<keyword evidence="1" id="KW-0433">Leucine-rich repeat</keyword>
<evidence type="ECO:0000256" key="1">
    <source>
        <dbReference type="ARBA" id="ARBA00022614"/>
    </source>
</evidence>
<keyword evidence="5" id="KW-0732">Signal</keyword>
<dbReference type="AlphaFoldDB" id="A0AAV7UM52"/>
<dbReference type="InterPro" id="IPR032675">
    <property type="entry name" value="LRR_dom_sf"/>
</dbReference>
<dbReference type="EMBL" id="JANPWB010000005">
    <property type="protein sequence ID" value="KAJ1189882.1"/>
    <property type="molecule type" value="Genomic_DNA"/>
</dbReference>
<dbReference type="SUPFAM" id="SSF52047">
    <property type="entry name" value="RNI-like"/>
    <property type="match status" value="1"/>
</dbReference>
<organism evidence="7 8">
    <name type="scientific">Pleurodeles waltl</name>
    <name type="common">Iberian ribbed newt</name>
    <dbReference type="NCBI Taxonomy" id="8319"/>
    <lineage>
        <taxon>Eukaryota</taxon>
        <taxon>Metazoa</taxon>
        <taxon>Chordata</taxon>
        <taxon>Craniata</taxon>
        <taxon>Vertebrata</taxon>
        <taxon>Euteleostomi</taxon>
        <taxon>Amphibia</taxon>
        <taxon>Batrachia</taxon>
        <taxon>Caudata</taxon>
        <taxon>Salamandroidea</taxon>
        <taxon>Salamandridae</taxon>
        <taxon>Pleurodelinae</taxon>
        <taxon>Pleurodeles</taxon>
    </lineage>
</organism>
<dbReference type="GO" id="GO:0005524">
    <property type="term" value="F:ATP binding"/>
    <property type="evidence" value="ECO:0007669"/>
    <property type="project" value="UniProtKB-KW"/>
</dbReference>
<keyword evidence="4" id="KW-0067">ATP-binding</keyword>
<accession>A0AAV7UM52</accession>
<dbReference type="Proteomes" id="UP001066276">
    <property type="component" value="Chromosome 3_1"/>
</dbReference>
<evidence type="ECO:0000256" key="3">
    <source>
        <dbReference type="ARBA" id="ARBA00022741"/>
    </source>
</evidence>
<gene>
    <name evidence="7" type="ORF">NDU88_006624</name>
</gene>